<comment type="caution">
    <text evidence="1">The sequence shown here is derived from an EMBL/GenBank/DDBJ whole genome shotgun (WGS) entry which is preliminary data.</text>
</comment>
<keyword evidence="2" id="KW-1185">Reference proteome</keyword>
<evidence type="ECO:0000313" key="1">
    <source>
        <dbReference type="EMBL" id="KAH1177185.1"/>
    </source>
</evidence>
<dbReference type="Proteomes" id="UP000827986">
    <property type="component" value="Unassembled WGS sequence"/>
</dbReference>
<dbReference type="EMBL" id="JAHDVG010000474">
    <property type="protein sequence ID" value="KAH1177185.1"/>
    <property type="molecule type" value="Genomic_DNA"/>
</dbReference>
<evidence type="ECO:0000313" key="2">
    <source>
        <dbReference type="Proteomes" id="UP000827986"/>
    </source>
</evidence>
<protein>
    <submittedName>
        <fullName evidence="1">Uncharacterized protein</fullName>
    </submittedName>
</protein>
<sequence length="104" mass="12209">MNFSLKRVANAEHSCSQKQEGREGGIYTVSVLRASLQSRGFGNRPYFRGCYNMNKTQFNSLNIPVGKAEFLQFCCMIERRLKLTKLGRCVFHIQWWHSKLFRTR</sequence>
<proteinExistence type="predicted"/>
<gene>
    <name evidence="1" type="ORF">KIL84_010887</name>
</gene>
<dbReference type="AlphaFoldDB" id="A0A9D3XDT0"/>
<name>A0A9D3XDT0_9SAUR</name>
<organism evidence="1 2">
    <name type="scientific">Mauremys mutica</name>
    <name type="common">yellowpond turtle</name>
    <dbReference type="NCBI Taxonomy" id="74926"/>
    <lineage>
        <taxon>Eukaryota</taxon>
        <taxon>Metazoa</taxon>
        <taxon>Chordata</taxon>
        <taxon>Craniata</taxon>
        <taxon>Vertebrata</taxon>
        <taxon>Euteleostomi</taxon>
        <taxon>Archelosauria</taxon>
        <taxon>Testudinata</taxon>
        <taxon>Testudines</taxon>
        <taxon>Cryptodira</taxon>
        <taxon>Durocryptodira</taxon>
        <taxon>Testudinoidea</taxon>
        <taxon>Geoemydidae</taxon>
        <taxon>Geoemydinae</taxon>
        <taxon>Mauremys</taxon>
    </lineage>
</organism>
<accession>A0A9D3XDT0</accession>
<reference evidence="1" key="1">
    <citation type="submission" date="2021-09" db="EMBL/GenBank/DDBJ databases">
        <title>The genome of Mauremys mutica provides insights into the evolution of semi-aquatic lifestyle.</title>
        <authorList>
            <person name="Gong S."/>
            <person name="Gao Y."/>
        </authorList>
    </citation>
    <scope>NUCLEOTIDE SEQUENCE</scope>
    <source>
        <strain evidence="1">MM-2020</strain>
        <tissue evidence="1">Muscle</tissue>
    </source>
</reference>